<sequence length="559" mass="61999">MSEIIVENDNLKTQFARVDADADGFITTAEVTSLFQALQPSISEIDIQNYIAKFQNPDRISIEDVILVYNVEKEVEKDTKEENTENKEQSENEERKGENSLDSDEKEVEEGLLGSLTAVKSITDWCPNAISVILKRLEGLQQQRENGTISVSKHVDELEETKQTLEMLVQRLQTARTSFAAEGDDVIGLSTAVEEGLKIDPNSQRLKRMQGLMQGVSTIRVKELEALDTWISLAEKVYSNVALQAQALSQVAIVASKQQQIKEKEGKGVKSNQSTLKSSTPKLSKSDIPQLIQLLKAKSASNRIISDVIPKLITIISDIEDDDGFIQLISESGIIEAVTTAAIVSKDSSKQTLILANKLLSLIASFGEEEKTEEEITIQSVKSLIALIHSPNIPLSKDGTASLCAIVASSEEVRNILLNTKCEPFFLTRVLNPQALLLNGNSDVQVHTKVNLLQIVDVMTKVDGMNLQCFAGLIKTLRTLKNSKPSSSTPQTQISEEKELIKLSKSILGLLLLEEVEEQDIMEDDNDQELKKVLEEKEKLNEKILTMEEELKILKEQSK</sequence>
<feature type="region of interest" description="Disordered" evidence="3">
    <location>
        <begin position="264"/>
        <end position="283"/>
    </location>
</feature>
<name>A0A5J4W5H0_9EUKA</name>
<dbReference type="PROSITE" id="PS00018">
    <property type="entry name" value="EF_HAND_1"/>
    <property type="match status" value="1"/>
</dbReference>
<dbReference type="Gene3D" id="1.10.238.10">
    <property type="entry name" value="EF-hand"/>
    <property type="match status" value="1"/>
</dbReference>
<dbReference type="EMBL" id="SNRW01003415">
    <property type="protein sequence ID" value="KAA6389902.1"/>
    <property type="molecule type" value="Genomic_DNA"/>
</dbReference>
<feature type="compositionally biased region" description="Basic and acidic residues" evidence="3">
    <location>
        <begin position="76"/>
        <end position="99"/>
    </location>
</feature>
<dbReference type="InterPro" id="IPR018247">
    <property type="entry name" value="EF_Hand_1_Ca_BS"/>
</dbReference>
<protein>
    <recommendedName>
        <fullName evidence="4">EF-hand domain-containing protein</fullName>
    </recommendedName>
</protein>
<dbReference type="PROSITE" id="PS50222">
    <property type="entry name" value="EF_HAND_2"/>
    <property type="match status" value="1"/>
</dbReference>
<keyword evidence="2" id="KW-0175">Coiled coil</keyword>
<dbReference type="InterPro" id="IPR016024">
    <property type="entry name" value="ARM-type_fold"/>
</dbReference>
<accession>A0A5J4W5H0</accession>
<gene>
    <name evidence="5" type="ORF">EZS28_014574</name>
</gene>
<dbReference type="SUPFAM" id="SSF47473">
    <property type="entry name" value="EF-hand"/>
    <property type="match status" value="1"/>
</dbReference>
<evidence type="ECO:0000256" key="2">
    <source>
        <dbReference type="SAM" id="Coils"/>
    </source>
</evidence>
<evidence type="ECO:0000256" key="1">
    <source>
        <dbReference type="ARBA" id="ARBA00022837"/>
    </source>
</evidence>
<dbReference type="GO" id="GO:0005509">
    <property type="term" value="F:calcium ion binding"/>
    <property type="evidence" value="ECO:0007669"/>
    <property type="project" value="InterPro"/>
</dbReference>
<dbReference type="InterPro" id="IPR011992">
    <property type="entry name" value="EF-hand-dom_pair"/>
</dbReference>
<dbReference type="Gene3D" id="1.25.10.10">
    <property type="entry name" value="Leucine-rich Repeat Variant"/>
    <property type="match status" value="1"/>
</dbReference>
<feature type="coiled-coil region" evidence="2">
    <location>
        <begin position="523"/>
        <end position="557"/>
    </location>
</feature>
<keyword evidence="1" id="KW-0106">Calcium</keyword>
<proteinExistence type="predicted"/>
<organism evidence="5 6">
    <name type="scientific">Streblomastix strix</name>
    <dbReference type="NCBI Taxonomy" id="222440"/>
    <lineage>
        <taxon>Eukaryota</taxon>
        <taxon>Metamonada</taxon>
        <taxon>Preaxostyla</taxon>
        <taxon>Oxymonadida</taxon>
        <taxon>Streblomastigidae</taxon>
        <taxon>Streblomastix</taxon>
    </lineage>
</organism>
<dbReference type="SUPFAM" id="SSF48371">
    <property type="entry name" value="ARM repeat"/>
    <property type="match status" value="1"/>
</dbReference>
<evidence type="ECO:0000256" key="3">
    <source>
        <dbReference type="SAM" id="MobiDB-lite"/>
    </source>
</evidence>
<evidence type="ECO:0000313" key="6">
    <source>
        <dbReference type="Proteomes" id="UP000324800"/>
    </source>
</evidence>
<feature type="region of interest" description="Disordered" evidence="3">
    <location>
        <begin position="76"/>
        <end position="108"/>
    </location>
</feature>
<evidence type="ECO:0000313" key="5">
    <source>
        <dbReference type="EMBL" id="KAA6389902.1"/>
    </source>
</evidence>
<feature type="compositionally biased region" description="Low complexity" evidence="3">
    <location>
        <begin position="274"/>
        <end position="283"/>
    </location>
</feature>
<feature type="coiled-coil region" evidence="2">
    <location>
        <begin position="151"/>
        <end position="178"/>
    </location>
</feature>
<dbReference type="AlphaFoldDB" id="A0A5J4W5H0"/>
<evidence type="ECO:0000259" key="4">
    <source>
        <dbReference type="PROSITE" id="PS50222"/>
    </source>
</evidence>
<dbReference type="InterPro" id="IPR002048">
    <property type="entry name" value="EF_hand_dom"/>
</dbReference>
<dbReference type="Proteomes" id="UP000324800">
    <property type="component" value="Unassembled WGS sequence"/>
</dbReference>
<feature type="domain" description="EF-hand" evidence="4">
    <location>
        <begin position="6"/>
        <end position="41"/>
    </location>
</feature>
<reference evidence="5 6" key="1">
    <citation type="submission" date="2019-03" db="EMBL/GenBank/DDBJ databases">
        <title>Single cell metagenomics reveals metabolic interactions within the superorganism composed of flagellate Streblomastix strix and complex community of Bacteroidetes bacteria on its surface.</title>
        <authorList>
            <person name="Treitli S.C."/>
            <person name="Kolisko M."/>
            <person name="Husnik F."/>
            <person name="Keeling P."/>
            <person name="Hampl V."/>
        </authorList>
    </citation>
    <scope>NUCLEOTIDE SEQUENCE [LARGE SCALE GENOMIC DNA]</scope>
    <source>
        <strain evidence="5">ST1C</strain>
    </source>
</reference>
<dbReference type="InterPro" id="IPR011989">
    <property type="entry name" value="ARM-like"/>
</dbReference>
<comment type="caution">
    <text evidence="5">The sequence shown here is derived from an EMBL/GenBank/DDBJ whole genome shotgun (WGS) entry which is preliminary data.</text>
</comment>